<sequence>MRKRSLTSRLISIGTVAGRRGESGGVRYVALLLATFVLAVGLAALAAVDVGYGGKHERAQARTPIPASANGGAKADLLLKYTSDDLEDHRAYDVVLVSPSSRDAPVPPGVRRWPKPGEFLGSPALLREGAAEGISKRYGKLAGSIGQEGLADPSERLVFVNPVEELTSGDTGVQEIAGFGGSTDPPFSGTYYTHDSPKWALQLLVAILVVVPGLALTLVAARTGSHSRDRRIALITALGGRRGDRAWLSVGEAWRPVVWGSSAAALAVAVPAIVDVRIPVTGYVLSSADLRESAGWLGAAVLAAGCLVLATTVYTNRHKRVRRSRRGGASTRPVGVVRRSLWLWALLCPVCVATAVYFSEVLFPPRTPPSILVKFASIAGTAVTLPAVIASATILVGWSLARVGLRRRRPAPLVAGRRIANHFGPTARLIAGLTVGIFVFLQAVAWQGNSAKASIATERASQEIGHSAVHIENEASELGTEKQIQDFLDRLPTHVASLALTTAETEDGDDLKVIHGECRDIRSAGLACRDGVMKDVAAISGLEPWLRTAIYGYVSEEELTGGGMDGFFSPLESDVDSNSAKVMASENGDSSPKLLLFDTRGRELDVPELKRVAYQALPEGASIDLVGETVGAAERDQSNWSLLLGIVAVSIAAAASALSAVAEFLRHGRALAPLTVLTGGYRIFRVNAIWMVSLAMCLATVVSLAVGTWLAKPFDQGGFVSPGLVSTVLVTTLALSGAMSVWAGQIAVRQARQWRPSGLD</sequence>
<feature type="transmembrane region" description="Helical" evidence="1">
    <location>
        <begin position="28"/>
        <end position="48"/>
    </location>
</feature>
<proteinExistence type="predicted"/>
<feature type="transmembrane region" description="Helical" evidence="1">
    <location>
        <begin position="294"/>
        <end position="315"/>
    </location>
</feature>
<dbReference type="eggNOG" id="COG3127">
    <property type="taxonomic scope" value="Bacteria"/>
</dbReference>
<feature type="transmembrane region" description="Helical" evidence="1">
    <location>
        <begin position="199"/>
        <end position="221"/>
    </location>
</feature>
<dbReference type="EMBL" id="CP001778">
    <property type="protein sequence ID" value="ADD44758.1"/>
    <property type="molecule type" value="Genomic_DNA"/>
</dbReference>
<keyword evidence="1" id="KW-0812">Transmembrane</keyword>
<reference evidence="2 3" key="1">
    <citation type="journal article" date="2009" name="Stand. Genomic Sci.">
        <title>Complete genome sequence of Stackebrandtia nassauensis type strain (LLR-40K-21).</title>
        <authorList>
            <person name="Munk C."/>
            <person name="Lapidus A."/>
            <person name="Copeland A."/>
            <person name="Jando M."/>
            <person name="Mayilraj S."/>
            <person name="Glavina Del Rio T."/>
            <person name="Nolan M."/>
            <person name="Chen F."/>
            <person name="Lucas S."/>
            <person name="Tice H."/>
            <person name="Cheng J.F."/>
            <person name="Han C."/>
            <person name="Detter J.C."/>
            <person name="Bruce D."/>
            <person name="Goodwin L."/>
            <person name="Chain P."/>
            <person name="Pitluck S."/>
            <person name="Goker M."/>
            <person name="Ovchinikova G."/>
            <person name="Pati A."/>
            <person name="Ivanova N."/>
            <person name="Mavromatis K."/>
            <person name="Chen A."/>
            <person name="Palaniappan K."/>
            <person name="Land M."/>
            <person name="Hauser L."/>
            <person name="Chang Y.J."/>
            <person name="Jeffries C.D."/>
            <person name="Bristow J."/>
            <person name="Eisen J.A."/>
            <person name="Markowitz V."/>
            <person name="Hugenholtz P."/>
            <person name="Kyrpides N.C."/>
            <person name="Klenk H.P."/>
        </authorList>
    </citation>
    <scope>NUCLEOTIDE SEQUENCE [LARGE SCALE GENOMIC DNA]</scope>
    <source>
        <strain evidence="3">DSM 44728 / CIP 108903 / NRRL B-16338 / NBRC 102104 / LLR-40K-21</strain>
    </source>
</reference>
<keyword evidence="1" id="KW-0472">Membrane</keyword>
<dbReference type="Proteomes" id="UP000000844">
    <property type="component" value="Chromosome"/>
</dbReference>
<protein>
    <recommendedName>
        <fullName evidence="4">Permease</fullName>
    </recommendedName>
</protein>
<feature type="transmembrane region" description="Helical" evidence="1">
    <location>
        <begin position="640"/>
        <end position="665"/>
    </location>
</feature>
<dbReference type="STRING" id="446470.Snas_5123"/>
<gene>
    <name evidence="2" type="ordered locus">Snas_5123</name>
</gene>
<organism evidence="2 3">
    <name type="scientific">Stackebrandtia nassauensis (strain DSM 44728 / CIP 108903 / NRRL B-16338 / NBRC 102104 / LLR-40K-21)</name>
    <dbReference type="NCBI Taxonomy" id="446470"/>
    <lineage>
        <taxon>Bacteria</taxon>
        <taxon>Bacillati</taxon>
        <taxon>Actinomycetota</taxon>
        <taxon>Actinomycetes</taxon>
        <taxon>Glycomycetales</taxon>
        <taxon>Glycomycetaceae</taxon>
        <taxon>Stackebrandtia</taxon>
    </lineage>
</organism>
<dbReference type="KEGG" id="sna:Snas_5123"/>
<keyword evidence="3" id="KW-1185">Reference proteome</keyword>
<keyword evidence="1" id="KW-1133">Transmembrane helix</keyword>
<dbReference type="HOGENOM" id="CLU_396855_0_0_11"/>
<feature type="transmembrane region" description="Helical" evidence="1">
    <location>
        <begin position="686"/>
        <end position="711"/>
    </location>
</feature>
<evidence type="ECO:0000313" key="2">
    <source>
        <dbReference type="EMBL" id="ADD44758.1"/>
    </source>
</evidence>
<name>D3QAW2_STANL</name>
<evidence type="ECO:0008006" key="4">
    <source>
        <dbReference type="Google" id="ProtNLM"/>
    </source>
</evidence>
<feature type="transmembrane region" description="Helical" evidence="1">
    <location>
        <begin position="426"/>
        <end position="446"/>
    </location>
</feature>
<evidence type="ECO:0000313" key="3">
    <source>
        <dbReference type="Proteomes" id="UP000000844"/>
    </source>
</evidence>
<feature type="transmembrane region" description="Helical" evidence="1">
    <location>
        <begin position="378"/>
        <end position="405"/>
    </location>
</feature>
<feature type="transmembrane region" description="Helical" evidence="1">
    <location>
        <begin position="723"/>
        <end position="748"/>
    </location>
</feature>
<accession>D3QAW2</accession>
<evidence type="ECO:0000256" key="1">
    <source>
        <dbReference type="SAM" id="Phobius"/>
    </source>
</evidence>
<feature type="transmembrane region" description="Helical" evidence="1">
    <location>
        <begin position="336"/>
        <end position="358"/>
    </location>
</feature>
<dbReference type="AlphaFoldDB" id="D3QAW2"/>
<feature type="transmembrane region" description="Helical" evidence="1">
    <location>
        <begin position="257"/>
        <end position="274"/>
    </location>
</feature>